<comment type="caution">
    <text evidence="2">The sequence shown here is derived from an EMBL/GenBank/DDBJ whole genome shotgun (WGS) entry which is preliminary data.</text>
</comment>
<proteinExistence type="predicted"/>
<gene>
    <name evidence="2" type="ORF">BCR21_07945</name>
</gene>
<dbReference type="InterPro" id="IPR025382">
    <property type="entry name" value="Cap4-like_endonuclease_dom"/>
</dbReference>
<dbReference type="OrthoDB" id="2786695at2"/>
<dbReference type="Pfam" id="PF14130">
    <property type="entry name" value="Cap4_nuclease"/>
    <property type="match status" value="1"/>
</dbReference>
<keyword evidence="3" id="KW-1185">Reference proteome</keyword>
<protein>
    <recommendedName>
        <fullName evidence="1">CD-NTase associated protein 4-like DNA endonuclease domain-containing protein</fullName>
    </recommendedName>
</protein>
<dbReference type="STRING" id="903984.BCR21_07945"/>
<evidence type="ECO:0000259" key="1">
    <source>
        <dbReference type="Pfam" id="PF14130"/>
    </source>
</evidence>
<evidence type="ECO:0000313" key="3">
    <source>
        <dbReference type="Proteomes" id="UP000094068"/>
    </source>
</evidence>
<feature type="domain" description="CD-NTase associated protein 4-like DNA endonuclease" evidence="1">
    <location>
        <begin position="19"/>
        <end position="199"/>
    </location>
</feature>
<organism evidence="2 3">
    <name type="scientific">Enterococcus ureasiticus</name>
    <dbReference type="NCBI Taxonomy" id="903984"/>
    <lineage>
        <taxon>Bacteria</taxon>
        <taxon>Bacillati</taxon>
        <taxon>Bacillota</taxon>
        <taxon>Bacilli</taxon>
        <taxon>Lactobacillales</taxon>
        <taxon>Enterococcaceae</taxon>
        <taxon>Enterococcus</taxon>
    </lineage>
</organism>
<sequence>MSSRSTQEKMAADDKIIAFDFQFHYFLLQLFSLKTNESAGFEYKEDVHIDHSDGYSTYIQVKHTAIGQNITDKDEALWKTIWSWLNIIQDKDCGGKSLSGQLDFIGRTNFLLITNKHDNQSNSVLKSLSNFKSGSITLEQVIQNLKILIKDEENQSETERRITKILEQEKSLLDVFFRSIEFSTDFSDIDQQIKKRLTEIYVPEKLQTGMLEAIYYRVKHNLYEVVMKKEHLSYSQKEFSDIVNRYNHAPYLNRMPVYQNFDIANEEKPSSDMLFIKQLEDIEELDLNDDREEEYVLKLYENKLLYENNRMRWIQESELPEMDIKEIEDQAEEIWIDEFHKRYRKHRKKKLDKESVKDTARELFYEVKKTELEFSMDVSSSRKLGEGVFLYLSDVPTIGWHYDWKEKYSNANIQ</sequence>
<dbReference type="Proteomes" id="UP000094068">
    <property type="component" value="Unassembled WGS sequence"/>
</dbReference>
<evidence type="ECO:0000313" key="2">
    <source>
        <dbReference type="EMBL" id="OEG12159.1"/>
    </source>
</evidence>
<dbReference type="EMBL" id="MIJZ01000012">
    <property type="protein sequence ID" value="OEG12159.1"/>
    <property type="molecule type" value="Genomic_DNA"/>
</dbReference>
<dbReference type="AlphaFoldDB" id="A0A1E5GHK2"/>
<name>A0A1E5GHK2_9ENTE</name>
<dbReference type="RefSeq" id="WP_069645988.1">
    <property type="nucleotide sequence ID" value="NZ_MIJZ01000012.1"/>
</dbReference>
<dbReference type="GO" id="GO:0004518">
    <property type="term" value="F:nuclease activity"/>
    <property type="evidence" value="ECO:0007669"/>
    <property type="project" value="InterPro"/>
</dbReference>
<accession>A0A1E5GHK2</accession>
<reference evidence="3" key="1">
    <citation type="submission" date="2016-09" db="EMBL/GenBank/DDBJ databases">
        <authorList>
            <person name="Gulvik C.A."/>
        </authorList>
    </citation>
    <scope>NUCLEOTIDE SEQUENCE [LARGE SCALE GENOMIC DNA]</scope>
    <source>
        <strain evidence="3">DSM 23328</strain>
    </source>
</reference>